<name>A0ABW8AH16_9ACTN</name>
<dbReference type="PANTHER" id="PTHR48081:SF13">
    <property type="entry name" value="ALPHA_BETA HYDROLASE"/>
    <property type="match status" value="1"/>
</dbReference>
<evidence type="ECO:0000256" key="1">
    <source>
        <dbReference type="ARBA" id="ARBA00022801"/>
    </source>
</evidence>
<keyword evidence="1 4" id="KW-0378">Hydrolase</keyword>
<accession>A0ABW8AH16</accession>
<gene>
    <name evidence="4" type="ORF">ACIB24_01035</name>
</gene>
<keyword evidence="5" id="KW-1185">Reference proteome</keyword>
<protein>
    <submittedName>
        <fullName evidence="4">Alpha/beta fold hydrolase</fullName>
    </submittedName>
</protein>
<keyword evidence="2" id="KW-0472">Membrane</keyword>
<dbReference type="SUPFAM" id="SSF53474">
    <property type="entry name" value="alpha/beta-Hydrolases"/>
    <property type="match status" value="1"/>
</dbReference>
<evidence type="ECO:0000313" key="5">
    <source>
        <dbReference type="Proteomes" id="UP001612915"/>
    </source>
</evidence>
<evidence type="ECO:0000256" key="2">
    <source>
        <dbReference type="SAM" id="Phobius"/>
    </source>
</evidence>
<dbReference type="PANTHER" id="PTHR48081">
    <property type="entry name" value="AB HYDROLASE SUPERFAMILY PROTEIN C4A8.06C"/>
    <property type="match status" value="1"/>
</dbReference>
<dbReference type="GO" id="GO:0016787">
    <property type="term" value="F:hydrolase activity"/>
    <property type="evidence" value="ECO:0007669"/>
    <property type="project" value="UniProtKB-KW"/>
</dbReference>
<dbReference type="Gene3D" id="3.40.50.1820">
    <property type="entry name" value="alpha/beta hydrolase"/>
    <property type="match status" value="1"/>
</dbReference>
<dbReference type="EMBL" id="JBITLV010000001">
    <property type="protein sequence ID" value="MFI7585641.1"/>
    <property type="molecule type" value="Genomic_DNA"/>
</dbReference>
<evidence type="ECO:0000259" key="3">
    <source>
        <dbReference type="Pfam" id="PF20434"/>
    </source>
</evidence>
<sequence length="329" mass="34468">MLSRLGRWLASAVGTVVVICLGGLIVASIGIFAYVTLSDDSPPGVSAPAENLLDLPYARDSAQQRLDLYLPERTGKAVPLVIDIHGGAYAGGDKRDETQNVQRLVADGFAVAAIDYRLSGEAKFPASLRDARAAVRWLRANAHEYGLDGDRFGVWGFSAGGWLGSLLAVTADARTLSDGTVLDDGTDPNRATSVAVQAVVAWYAPSDFLTMDEQWKDPGGCPGTPQLHDPEGSPESMLMGAPIRSVVELVRAAAPASYAQAGLPPFLLVHGAADCVVPKGQSLQFQAALAAAGVDVTLHLVEGGGHADGKVYGDQLGPSIAWIEEQLRA</sequence>
<dbReference type="Pfam" id="PF20434">
    <property type="entry name" value="BD-FAE"/>
    <property type="match status" value="1"/>
</dbReference>
<dbReference type="InterPro" id="IPR049492">
    <property type="entry name" value="BD-FAE-like_dom"/>
</dbReference>
<feature type="transmembrane region" description="Helical" evidence="2">
    <location>
        <begin position="12"/>
        <end position="35"/>
    </location>
</feature>
<dbReference type="RefSeq" id="WP_398273874.1">
    <property type="nucleotide sequence ID" value="NZ_JBITLV010000001.1"/>
</dbReference>
<reference evidence="4 5" key="1">
    <citation type="submission" date="2024-10" db="EMBL/GenBank/DDBJ databases">
        <title>The Natural Products Discovery Center: Release of the First 8490 Sequenced Strains for Exploring Actinobacteria Biosynthetic Diversity.</title>
        <authorList>
            <person name="Kalkreuter E."/>
            <person name="Kautsar S.A."/>
            <person name="Yang D."/>
            <person name="Bader C.D."/>
            <person name="Teijaro C.N."/>
            <person name="Fluegel L."/>
            <person name="Davis C.M."/>
            <person name="Simpson J.R."/>
            <person name="Lauterbach L."/>
            <person name="Steele A.D."/>
            <person name="Gui C."/>
            <person name="Meng S."/>
            <person name="Li G."/>
            <person name="Viehrig K."/>
            <person name="Ye F."/>
            <person name="Su P."/>
            <person name="Kiefer A.F."/>
            <person name="Nichols A."/>
            <person name="Cepeda A.J."/>
            <person name="Yan W."/>
            <person name="Fan B."/>
            <person name="Jiang Y."/>
            <person name="Adhikari A."/>
            <person name="Zheng C.-J."/>
            <person name="Schuster L."/>
            <person name="Cowan T.M."/>
            <person name="Smanski M.J."/>
            <person name="Chevrette M.G."/>
            <person name="De Carvalho L.P.S."/>
            <person name="Shen B."/>
        </authorList>
    </citation>
    <scope>NUCLEOTIDE SEQUENCE [LARGE SCALE GENOMIC DNA]</scope>
    <source>
        <strain evidence="4 5">NPDC049639</strain>
    </source>
</reference>
<dbReference type="InterPro" id="IPR029058">
    <property type="entry name" value="AB_hydrolase_fold"/>
</dbReference>
<dbReference type="Proteomes" id="UP001612915">
    <property type="component" value="Unassembled WGS sequence"/>
</dbReference>
<proteinExistence type="predicted"/>
<feature type="domain" description="BD-FAE-like" evidence="3">
    <location>
        <begin position="66"/>
        <end position="289"/>
    </location>
</feature>
<comment type="caution">
    <text evidence="4">The sequence shown here is derived from an EMBL/GenBank/DDBJ whole genome shotgun (WGS) entry which is preliminary data.</text>
</comment>
<keyword evidence="2" id="KW-0812">Transmembrane</keyword>
<evidence type="ECO:0000313" key="4">
    <source>
        <dbReference type="EMBL" id="MFI7585641.1"/>
    </source>
</evidence>
<organism evidence="4 5">
    <name type="scientific">Spongisporangium articulatum</name>
    <dbReference type="NCBI Taxonomy" id="3362603"/>
    <lineage>
        <taxon>Bacteria</taxon>
        <taxon>Bacillati</taxon>
        <taxon>Actinomycetota</taxon>
        <taxon>Actinomycetes</taxon>
        <taxon>Kineosporiales</taxon>
        <taxon>Kineosporiaceae</taxon>
        <taxon>Spongisporangium</taxon>
    </lineage>
</organism>
<keyword evidence="2" id="KW-1133">Transmembrane helix</keyword>
<dbReference type="InterPro" id="IPR050300">
    <property type="entry name" value="GDXG_lipolytic_enzyme"/>
</dbReference>